<accession>A0A919DZ07</accession>
<gene>
    <name evidence="2" type="ORF">GCM10018785_69180</name>
</gene>
<evidence type="ECO:0000313" key="2">
    <source>
        <dbReference type="EMBL" id="GHE93513.1"/>
    </source>
</evidence>
<proteinExistence type="predicted"/>
<name>A0A919DZ07_9ACTN</name>
<comment type="caution">
    <text evidence="2">The sequence shown here is derived from an EMBL/GenBank/DDBJ whole genome shotgun (WGS) entry which is preliminary data.</text>
</comment>
<reference evidence="2" key="1">
    <citation type="journal article" date="2014" name="Int. J. Syst. Evol. Microbiol.">
        <title>Complete genome sequence of Corynebacterium casei LMG S-19264T (=DSM 44701T), isolated from a smear-ripened cheese.</title>
        <authorList>
            <consortium name="US DOE Joint Genome Institute (JGI-PGF)"/>
            <person name="Walter F."/>
            <person name="Albersmeier A."/>
            <person name="Kalinowski J."/>
            <person name="Ruckert C."/>
        </authorList>
    </citation>
    <scope>NUCLEOTIDE SEQUENCE</scope>
    <source>
        <strain evidence="2">JCM 4784</strain>
    </source>
</reference>
<evidence type="ECO:0000256" key="1">
    <source>
        <dbReference type="SAM" id="MobiDB-lite"/>
    </source>
</evidence>
<keyword evidence="3" id="KW-1185">Reference proteome</keyword>
<sequence length="65" mass="7522">MRGEDLAVEDQARPWRGQHDEKVIGEYTVHKRVPEQRTAAAPRRNLREDRAMAVSRAQTPARNSR</sequence>
<evidence type="ECO:0000313" key="3">
    <source>
        <dbReference type="Proteomes" id="UP000608024"/>
    </source>
</evidence>
<dbReference type="Proteomes" id="UP000608024">
    <property type="component" value="Unassembled WGS sequence"/>
</dbReference>
<dbReference type="EMBL" id="BNBT01000189">
    <property type="protein sequence ID" value="GHE93513.1"/>
    <property type="molecule type" value="Genomic_DNA"/>
</dbReference>
<feature type="region of interest" description="Disordered" evidence="1">
    <location>
        <begin position="36"/>
        <end position="65"/>
    </location>
</feature>
<feature type="compositionally biased region" description="Polar residues" evidence="1">
    <location>
        <begin position="56"/>
        <end position="65"/>
    </location>
</feature>
<dbReference type="AlphaFoldDB" id="A0A919DZ07"/>
<organism evidence="2 3">
    <name type="scientific">Streptomyces longispororuber</name>
    <dbReference type="NCBI Taxonomy" id="68230"/>
    <lineage>
        <taxon>Bacteria</taxon>
        <taxon>Bacillati</taxon>
        <taxon>Actinomycetota</taxon>
        <taxon>Actinomycetes</taxon>
        <taxon>Kitasatosporales</taxon>
        <taxon>Streptomycetaceae</taxon>
        <taxon>Streptomyces</taxon>
    </lineage>
</organism>
<protein>
    <submittedName>
        <fullName evidence="2">Uncharacterized protein</fullName>
    </submittedName>
</protein>
<reference evidence="2" key="2">
    <citation type="submission" date="2020-09" db="EMBL/GenBank/DDBJ databases">
        <authorList>
            <person name="Sun Q."/>
            <person name="Ohkuma M."/>
        </authorList>
    </citation>
    <scope>NUCLEOTIDE SEQUENCE</scope>
    <source>
        <strain evidence="2">JCM 4784</strain>
    </source>
</reference>